<comment type="caution">
    <text evidence="3">The sequence shown here is derived from an EMBL/GenBank/DDBJ whole genome shotgun (WGS) entry which is preliminary data.</text>
</comment>
<evidence type="ECO:0000313" key="4">
    <source>
        <dbReference type="Proteomes" id="UP000095131"/>
    </source>
</evidence>
<dbReference type="InterPro" id="IPR006315">
    <property type="entry name" value="OM_autotransptr_brl_dom"/>
</dbReference>
<organism evidence="3 4">
    <name type="scientific">Vibrio scophthalmi</name>
    <dbReference type="NCBI Taxonomy" id="45658"/>
    <lineage>
        <taxon>Bacteria</taxon>
        <taxon>Pseudomonadati</taxon>
        <taxon>Pseudomonadota</taxon>
        <taxon>Gammaproteobacteria</taxon>
        <taxon>Vibrionales</taxon>
        <taxon>Vibrionaceae</taxon>
        <taxon>Vibrio</taxon>
    </lineage>
</organism>
<dbReference type="InterPro" id="IPR011250">
    <property type="entry name" value="OMP/PagP_B-barrel"/>
</dbReference>
<dbReference type="GO" id="GO:0019867">
    <property type="term" value="C:outer membrane"/>
    <property type="evidence" value="ECO:0007669"/>
    <property type="project" value="InterPro"/>
</dbReference>
<sequence>MKKTLLAAVLVSASFGVISAPYIGLEYGAGSTSHDAQSNFKQDPLLKLEPSLEDGIFGGFVGYSLTPSWAIEVGYSQFDLEDSRSVKEPYLGDGYERETEWDSSIKAKQFVLTPVFTYELNDKWLTKIKTGLTYTQYDISNSKTFEKEHIVSDAETTTSLEHNSSSSNEIGGLVSVGTEYKVLPQLTVGANVKYQFDSFANTASFNVGSTYYF</sequence>
<dbReference type="NCBIfam" id="NF033908">
    <property type="entry name" value="AcfA_fam_omp"/>
    <property type="match status" value="1"/>
</dbReference>
<keyword evidence="1" id="KW-0732">Signal</keyword>
<dbReference type="OrthoDB" id="5829709at2"/>
<name>A0A1E3WER1_9VIBR</name>
<dbReference type="PATRIC" id="fig|45658.8.peg.3398"/>
<accession>A0A1E3WER1</accession>
<proteinExistence type="predicted"/>
<protein>
    <recommendedName>
        <fullName evidence="2">Outer membrane protein beta-barrel domain-containing protein</fullName>
    </recommendedName>
</protein>
<evidence type="ECO:0000313" key="3">
    <source>
        <dbReference type="EMBL" id="ODS04309.1"/>
    </source>
</evidence>
<dbReference type="NCBIfam" id="TIGR01414">
    <property type="entry name" value="autotrans_barl"/>
    <property type="match status" value="1"/>
</dbReference>
<dbReference type="Pfam" id="PF13505">
    <property type="entry name" value="OMP_b-brl"/>
    <property type="match status" value="1"/>
</dbReference>
<dbReference type="AlphaFoldDB" id="A0A1E3WER1"/>
<reference evidence="3 4" key="1">
    <citation type="submission" date="2016-08" db="EMBL/GenBank/DDBJ databases">
        <title>Genome sequencing of Vibrio scophthalmi strain FP3289, an isolated from Paralichthys olivaceus.</title>
        <authorList>
            <person name="Han H.-J."/>
        </authorList>
    </citation>
    <scope>NUCLEOTIDE SEQUENCE [LARGE SCALE GENOMIC DNA]</scope>
    <source>
        <strain evidence="3 4">FP3289</strain>
    </source>
</reference>
<dbReference type="RefSeq" id="WP_069447578.1">
    <property type="nucleotide sequence ID" value="NZ_MDCJ01000007.1"/>
</dbReference>
<dbReference type="InterPro" id="IPR027385">
    <property type="entry name" value="Beta-barrel_OMP"/>
</dbReference>
<evidence type="ECO:0000259" key="2">
    <source>
        <dbReference type="Pfam" id="PF13505"/>
    </source>
</evidence>
<dbReference type="Gene3D" id="2.40.160.20">
    <property type="match status" value="1"/>
</dbReference>
<gene>
    <name evidence="3" type="ORF">VSF3289_03440</name>
</gene>
<dbReference type="Proteomes" id="UP000095131">
    <property type="component" value="Unassembled WGS sequence"/>
</dbReference>
<dbReference type="EMBL" id="MDCJ01000007">
    <property type="protein sequence ID" value="ODS04309.1"/>
    <property type="molecule type" value="Genomic_DNA"/>
</dbReference>
<evidence type="ECO:0000256" key="1">
    <source>
        <dbReference type="ARBA" id="ARBA00022729"/>
    </source>
</evidence>
<dbReference type="SUPFAM" id="SSF56925">
    <property type="entry name" value="OMPA-like"/>
    <property type="match status" value="1"/>
</dbReference>
<feature type="domain" description="Outer membrane protein beta-barrel" evidence="2">
    <location>
        <begin position="7"/>
        <end position="213"/>
    </location>
</feature>